<feature type="compositionally biased region" description="Basic and acidic residues" evidence="1">
    <location>
        <begin position="544"/>
        <end position="560"/>
    </location>
</feature>
<feature type="compositionally biased region" description="Polar residues" evidence="1">
    <location>
        <begin position="530"/>
        <end position="543"/>
    </location>
</feature>
<dbReference type="InterPro" id="IPR011989">
    <property type="entry name" value="ARM-like"/>
</dbReference>
<dbReference type="PANTHER" id="PTHR47184">
    <property type="entry name" value="PHOSPHATIDYLINOSITOL 3-AND 4-KINASE FAMILY PROTEIN-RELATED"/>
    <property type="match status" value="1"/>
</dbReference>
<evidence type="ECO:0000259" key="3">
    <source>
        <dbReference type="Pfam" id="PF12295"/>
    </source>
</evidence>
<dbReference type="InterPro" id="IPR016024">
    <property type="entry name" value="ARM-type_fold"/>
</dbReference>
<feature type="compositionally biased region" description="Polar residues" evidence="1">
    <location>
        <begin position="649"/>
        <end position="660"/>
    </location>
</feature>
<organism evidence="4 5">
    <name type="scientific">Psophocarpus tetragonolobus</name>
    <name type="common">Winged bean</name>
    <name type="synonym">Dolichos tetragonolobus</name>
    <dbReference type="NCBI Taxonomy" id="3891"/>
    <lineage>
        <taxon>Eukaryota</taxon>
        <taxon>Viridiplantae</taxon>
        <taxon>Streptophyta</taxon>
        <taxon>Embryophyta</taxon>
        <taxon>Tracheophyta</taxon>
        <taxon>Spermatophyta</taxon>
        <taxon>Magnoliopsida</taxon>
        <taxon>eudicotyledons</taxon>
        <taxon>Gunneridae</taxon>
        <taxon>Pentapetalae</taxon>
        <taxon>rosids</taxon>
        <taxon>fabids</taxon>
        <taxon>Fabales</taxon>
        <taxon>Fabaceae</taxon>
        <taxon>Papilionoideae</taxon>
        <taxon>50 kb inversion clade</taxon>
        <taxon>NPAAA clade</taxon>
        <taxon>indigoferoid/millettioid clade</taxon>
        <taxon>Phaseoleae</taxon>
        <taxon>Psophocarpus</taxon>
    </lineage>
</organism>
<feature type="domain" description="Symplekin C-terminal" evidence="3">
    <location>
        <begin position="1107"/>
        <end position="1284"/>
    </location>
</feature>
<feature type="region of interest" description="Disordered" evidence="1">
    <location>
        <begin position="638"/>
        <end position="676"/>
    </location>
</feature>
<dbReference type="InterPro" id="IPR032460">
    <property type="entry name" value="Symplekin/Pta1_N"/>
</dbReference>
<dbReference type="Pfam" id="PF11935">
    <property type="entry name" value="SYMPK_PTA1_N"/>
    <property type="match status" value="1"/>
</dbReference>
<sequence length="1506" mass="165687">MAAPTRDQTLSLLAAANNHGDLTVKTSSLKQAKDLLLSIDPSLAADLFPYLLELQSSPESLVRKLLIQIIEEIGFKAVENSPTLISVLLTFLRDSDVIVVKQSIVSGTNIFCSVLGELIVQFQQYGKVERWLEDIWMWMLKFKDAVFGIALEPGSVGIRLLALKFLETFVLLFTSDNSDTEKLAAKGVRQAVNVSWLVGGHPHPVLDPVVLMSDANRTLGILLNLFQSVGSLPGCLAITVVNCLAAIARKRPQHYDTILAALLDFDPIFQTVKGCHAASIQYSLRTAFLGFLRCTYSPILESRERLIRSLRAMNAGDATDQVIRQVEKMIKNGDRFTRDARVSKDDQPSTQSLVSGELSRKRPVPQDNEQLANGHETISKRVRSGPDSHSTSPAQINDSGQDLNSVNGVSPNVPVLDSELTAVEQMIAVIGALLAEGERGAESLEILISKIHPDLLADIVITNMKHLPKTPPPLARIGNLPVTRQLSSQVSQSQVIAASVPINSAQSLSGTAKASFPSTTATVTATATTSLPSDASNFSNQPADSKRDPRRDPRRMDPRRVVVTPGGATVSIADDTGDTKLELDEPISSIKPVSLPVMTADDNNPSDLTVKIKNDDIIPEGCAVSGPDWVTPKTEVLERPGDNHLITEADTSLDPSNSSTDLRDEDPSTVKLSDDNKTIGTDSSIFDLDQFSVDVQVESTLEDTCQELPELPPYVELSKDQESKVKNMAVRHIIDSYKHLNGTDCQQFCMPLLARLVAQIEDDNEFIMMLQKHILEDHWRKGHELVLHVLYHLHSLMILDSVGNASSSAVLYEKFLLGVAKTLLDSFPASDKSFSRLLGEVPLLPESSLRILDDLCYSDVIGYDGKIIRDIERVTQGLGAIWSLILGRPQNRQACLGIALKCAIHPQDEIRAKAIRLVTNKLFQLSYISGDVEKFSTKMLLSAVDHEVSDTGLLQSEHTEQRVETEVESHEVSCTSQVSKSTISENDSTGVAKPLIQSVPTISFSEAQRLISLFFALCTKKPSLLQIVFNVYGQAPKTVKQAFHRHVPIVVRALGQSYSELLHVISDPPQGSENLLTLVLQILTQDTTPSSDLISTVKRLYETKFKDVTILVPLLSSLSKQEVLPIFPRLVDLPLEKFQRALARILQGSAHTGPALTPVEVLVAIHGIVPEKDGLALKKITDACSACFEQRTVFTQQVLAKALNQMVDQTPLPLLFMRTVIQAIDAFPALVDFVMEILSKLVTRQVWRMPKLWVGFLKCVYQTQPRSFHVLLQLPPQQLESALNRHANLRGPLASYASQPTVKSSLSRSTLAVLGLVNETHLQQHLSTSLHSSDTSSSVHGATLTTWGLRLAHLPLLLKLLFCSLCDSLPSLLLLASFLVSSPAPSRFSSHFSTFSVRFLLQHLLASHLHSSGKSFTNSLSRDSFINEKSMSTLSSDVESNKMVVLLDKKPEEVPLRAFKISCFKLFFCIEQLVEFVLNKVVEEFEHCIVSQGEQMDNKIPIVTKK</sequence>
<dbReference type="Gene3D" id="1.25.10.10">
    <property type="entry name" value="Leucine-rich Repeat Variant"/>
    <property type="match status" value="1"/>
</dbReference>
<evidence type="ECO:0000256" key="1">
    <source>
        <dbReference type="SAM" id="MobiDB-lite"/>
    </source>
</evidence>
<gene>
    <name evidence="4" type="ORF">VNO78_01196</name>
</gene>
<evidence type="ECO:0008006" key="6">
    <source>
        <dbReference type="Google" id="ProtNLM"/>
    </source>
</evidence>
<evidence type="ECO:0000313" key="5">
    <source>
        <dbReference type="Proteomes" id="UP001386955"/>
    </source>
</evidence>
<comment type="caution">
    <text evidence="4">The sequence shown here is derived from an EMBL/GenBank/DDBJ whole genome shotgun (WGS) entry which is preliminary data.</text>
</comment>
<feature type="region of interest" description="Disordered" evidence="1">
    <location>
        <begin position="335"/>
        <end position="407"/>
    </location>
</feature>
<dbReference type="EMBL" id="JAYMYS010000001">
    <property type="protein sequence ID" value="KAK7410423.1"/>
    <property type="molecule type" value="Genomic_DNA"/>
</dbReference>
<dbReference type="SUPFAM" id="SSF48371">
    <property type="entry name" value="ARM repeat"/>
    <property type="match status" value="1"/>
</dbReference>
<feature type="compositionally biased region" description="Polar residues" evidence="1">
    <location>
        <begin position="387"/>
        <end position="403"/>
    </location>
</feature>
<keyword evidence="5" id="KW-1185">Reference proteome</keyword>
<reference evidence="4 5" key="1">
    <citation type="submission" date="2024-01" db="EMBL/GenBank/DDBJ databases">
        <title>The genomes of 5 underutilized Papilionoideae crops provide insights into root nodulation and disease resistanc.</title>
        <authorList>
            <person name="Jiang F."/>
        </authorList>
    </citation>
    <scope>NUCLEOTIDE SEQUENCE [LARGE SCALE GENOMIC DNA]</scope>
    <source>
        <strain evidence="4">DUOXIRENSHENG_FW03</strain>
        <tissue evidence="4">Leaves</tissue>
    </source>
</reference>
<feature type="domain" description="Symplekin/Pta1 N-terminal" evidence="2">
    <location>
        <begin position="96"/>
        <end position="317"/>
    </location>
</feature>
<dbReference type="Pfam" id="PF12295">
    <property type="entry name" value="Symplekin_C"/>
    <property type="match status" value="1"/>
</dbReference>
<feature type="compositionally biased region" description="Basic and acidic residues" evidence="1">
    <location>
        <begin position="661"/>
        <end position="676"/>
    </location>
</feature>
<evidence type="ECO:0000259" key="2">
    <source>
        <dbReference type="Pfam" id="PF11935"/>
    </source>
</evidence>
<name>A0AAN9SYV9_PSOTE</name>
<proteinExistence type="predicted"/>
<protein>
    <recommendedName>
        <fullName evidence="6">Symplekin</fullName>
    </recommendedName>
</protein>
<feature type="region of interest" description="Disordered" evidence="1">
    <location>
        <begin position="527"/>
        <end position="581"/>
    </location>
</feature>
<feature type="compositionally biased region" description="Basic and acidic residues" evidence="1">
    <location>
        <begin position="638"/>
        <end position="647"/>
    </location>
</feature>
<dbReference type="Proteomes" id="UP001386955">
    <property type="component" value="Unassembled WGS sequence"/>
</dbReference>
<feature type="compositionally biased region" description="Basic and acidic residues" evidence="1">
    <location>
        <begin position="335"/>
        <end position="347"/>
    </location>
</feature>
<evidence type="ECO:0000313" key="4">
    <source>
        <dbReference type="EMBL" id="KAK7410423.1"/>
    </source>
</evidence>
<accession>A0AAN9SYV9</accession>
<dbReference type="InterPro" id="IPR022075">
    <property type="entry name" value="Symplekin_C"/>
</dbReference>
<dbReference type="PANTHER" id="PTHR47184:SF3">
    <property type="entry name" value="PHOSPHATIDYLINOSITOL 3-AND 4-KINASE FAMILY PROTEIN-RELATED"/>
    <property type="match status" value="1"/>
</dbReference>